<proteinExistence type="inferred from homology"/>
<dbReference type="Gene3D" id="3.40.50.720">
    <property type="entry name" value="NAD(P)-binding Rossmann-like Domain"/>
    <property type="match status" value="1"/>
</dbReference>
<dbReference type="STRING" id="1122213.GCA_000423365_02099"/>
<comment type="similarity">
    <text evidence="1 4">Belongs to the pyrroline-5-carboxylate reductase family.</text>
</comment>
<dbReference type="RefSeq" id="WP_117394954.1">
    <property type="nucleotide sequence ID" value="NZ_CP021330.1"/>
</dbReference>
<evidence type="ECO:0000256" key="4">
    <source>
        <dbReference type="HAMAP-Rule" id="MF_01925"/>
    </source>
</evidence>
<dbReference type="Proteomes" id="UP000258927">
    <property type="component" value="Chromosome"/>
</dbReference>
<dbReference type="KEGG" id="mmyr:MXMO3_00699"/>
<dbReference type="UniPathway" id="UPA00098">
    <property type="reaction ID" value="UER00361"/>
</dbReference>
<feature type="domain" description="Pyrroline-5-carboxylate reductase dimerisation" evidence="7">
    <location>
        <begin position="157"/>
        <end position="261"/>
    </location>
</feature>
<evidence type="ECO:0000256" key="2">
    <source>
        <dbReference type="ARBA" id="ARBA00022857"/>
    </source>
</evidence>
<dbReference type="GO" id="GO:0004735">
    <property type="term" value="F:pyrroline-5-carboxylate reductase activity"/>
    <property type="evidence" value="ECO:0007669"/>
    <property type="project" value="UniProtKB-UniRule"/>
</dbReference>
<evidence type="ECO:0000313" key="9">
    <source>
        <dbReference type="Proteomes" id="UP000258927"/>
    </source>
</evidence>
<dbReference type="InterPro" id="IPR029036">
    <property type="entry name" value="P5CR_dimer"/>
</dbReference>
<comment type="function">
    <text evidence="4">Catalyzes the reduction of 1-pyrroline-5-carboxylate (PCA) to L-proline.</text>
</comment>
<dbReference type="PANTHER" id="PTHR11645">
    <property type="entry name" value="PYRROLINE-5-CARBOXYLATE REDUCTASE"/>
    <property type="match status" value="1"/>
</dbReference>
<dbReference type="Pfam" id="PF14748">
    <property type="entry name" value="P5CR_dimer"/>
    <property type="match status" value="1"/>
</dbReference>
<gene>
    <name evidence="4" type="primary">proC</name>
    <name evidence="8" type="ORF">MXMO3_00699</name>
</gene>
<protein>
    <recommendedName>
        <fullName evidence="4">Pyrroline-5-carboxylate reductase</fullName>
        <shortName evidence="4">P5C reductase</shortName>
        <shortName evidence="4">P5CR</shortName>
        <ecNumber evidence="4">1.5.1.2</ecNumber>
    </recommendedName>
    <alternativeName>
        <fullName evidence="4">PCA reductase</fullName>
    </alternativeName>
</protein>
<dbReference type="InterPro" id="IPR028939">
    <property type="entry name" value="P5C_Rdtase_cat_N"/>
</dbReference>
<keyword evidence="9" id="KW-1185">Reference proteome</keyword>
<dbReference type="GO" id="GO:0005737">
    <property type="term" value="C:cytoplasm"/>
    <property type="evidence" value="ECO:0007669"/>
    <property type="project" value="UniProtKB-SubCell"/>
</dbReference>
<evidence type="ECO:0000256" key="3">
    <source>
        <dbReference type="ARBA" id="ARBA00023002"/>
    </source>
</evidence>
<evidence type="ECO:0000313" key="8">
    <source>
        <dbReference type="EMBL" id="AVX03232.1"/>
    </source>
</evidence>
<dbReference type="InterPro" id="IPR000304">
    <property type="entry name" value="Pyrroline-COOH_reductase"/>
</dbReference>
<dbReference type="EC" id="1.5.1.2" evidence="4"/>
<keyword evidence="4" id="KW-0963">Cytoplasm</keyword>
<evidence type="ECO:0000259" key="7">
    <source>
        <dbReference type="Pfam" id="PF14748"/>
    </source>
</evidence>
<dbReference type="InterPro" id="IPR008927">
    <property type="entry name" value="6-PGluconate_DH-like_C_sf"/>
</dbReference>
<dbReference type="InterPro" id="IPR036291">
    <property type="entry name" value="NAD(P)-bd_dom_sf"/>
</dbReference>
<dbReference type="GO" id="GO:0055129">
    <property type="term" value="P:L-proline biosynthetic process"/>
    <property type="evidence" value="ECO:0007669"/>
    <property type="project" value="UniProtKB-UniRule"/>
</dbReference>
<feature type="binding site" evidence="5">
    <location>
        <position position="57"/>
    </location>
    <ligand>
        <name>NADPH</name>
        <dbReference type="ChEBI" id="CHEBI:57783"/>
    </ligand>
</feature>
<comment type="subcellular location">
    <subcellularLocation>
        <location evidence="4">Cytoplasm</location>
    </subcellularLocation>
</comment>
<accession>A0A2R4MB50</accession>
<feature type="domain" description="Pyrroline-5-carboxylate reductase catalytic N-terminal" evidence="6">
    <location>
        <begin position="4"/>
        <end position="94"/>
    </location>
</feature>
<dbReference type="PANTHER" id="PTHR11645:SF0">
    <property type="entry name" value="PYRROLINE-5-CARBOXYLATE REDUCTASE 3"/>
    <property type="match status" value="1"/>
</dbReference>
<comment type="pathway">
    <text evidence="4">Amino-acid biosynthesis; L-proline biosynthesis; L-proline from L-glutamate 5-semialdehyde: step 1/1.</text>
</comment>
<evidence type="ECO:0000256" key="5">
    <source>
        <dbReference type="PIRSR" id="PIRSR000193-1"/>
    </source>
</evidence>
<organism evidence="8 9">
    <name type="scientific">Maritalea myrionectae</name>
    <dbReference type="NCBI Taxonomy" id="454601"/>
    <lineage>
        <taxon>Bacteria</taxon>
        <taxon>Pseudomonadati</taxon>
        <taxon>Pseudomonadota</taxon>
        <taxon>Alphaproteobacteria</taxon>
        <taxon>Hyphomicrobiales</taxon>
        <taxon>Devosiaceae</taxon>
        <taxon>Maritalea</taxon>
    </lineage>
</organism>
<keyword evidence="2 4" id="KW-0521">NADP</keyword>
<dbReference type="PIRSF" id="PIRSF000193">
    <property type="entry name" value="Pyrrol-5-carb_rd"/>
    <property type="match status" value="1"/>
</dbReference>
<dbReference type="Gene3D" id="1.10.3730.10">
    <property type="entry name" value="ProC C-terminal domain-like"/>
    <property type="match status" value="1"/>
</dbReference>
<name>A0A2R4MB50_9HYPH</name>
<keyword evidence="4" id="KW-0028">Amino-acid biosynthesis</keyword>
<sequence>MTTRIGLVGGSGALGGALSEALLQQKPFADLELWISNRSGAAPELASHKNVNVTSDNQQLVAACDIVILSVPPAQFKALEIEASGKLVMSVMAGITIDDIAKATGATRIVRAMSSPAAAKGLAYSPWVANAEVTPEDRAVVYKIFSAAGKTDELDDEAHLDHFTAMTGPVPGFVAYYAQCMVDHAVKQGIAPDIADRAVRQLFLASGRMLAEEAATPAEQVQAMVDYAGTTAAGLTNMIESDLSEAISEGLLAAAEKAKKMS</sequence>
<keyword evidence="4" id="KW-0641">Proline biosynthesis</keyword>
<comment type="catalytic activity">
    <reaction evidence="4">
        <text>L-proline + NADP(+) = (S)-1-pyrroline-5-carboxylate + NADPH + 2 H(+)</text>
        <dbReference type="Rhea" id="RHEA:14109"/>
        <dbReference type="ChEBI" id="CHEBI:15378"/>
        <dbReference type="ChEBI" id="CHEBI:17388"/>
        <dbReference type="ChEBI" id="CHEBI:57783"/>
        <dbReference type="ChEBI" id="CHEBI:58349"/>
        <dbReference type="ChEBI" id="CHEBI:60039"/>
        <dbReference type="EC" id="1.5.1.2"/>
    </reaction>
</comment>
<dbReference type="HAMAP" id="MF_01925">
    <property type="entry name" value="P5C_reductase"/>
    <property type="match status" value="1"/>
</dbReference>
<keyword evidence="3 4" id="KW-0560">Oxidoreductase</keyword>
<dbReference type="EMBL" id="CP021330">
    <property type="protein sequence ID" value="AVX03232.1"/>
    <property type="molecule type" value="Genomic_DNA"/>
</dbReference>
<dbReference type="AlphaFoldDB" id="A0A2R4MB50"/>
<evidence type="ECO:0000259" key="6">
    <source>
        <dbReference type="Pfam" id="PF03807"/>
    </source>
</evidence>
<evidence type="ECO:0000256" key="1">
    <source>
        <dbReference type="ARBA" id="ARBA00005525"/>
    </source>
</evidence>
<dbReference type="SUPFAM" id="SSF51735">
    <property type="entry name" value="NAD(P)-binding Rossmann-fold domains"/>
    <property type="match status" value="1"/>
</dbReference>
<dbReference type="SUPFAM" id="SSF48179">
    <property type="entry name" value="6-phosphogluconate dehydrogenase C-terminal domain-like"/>
    <property type="match status" value="1"/>
</dbReference>
<dbReference type="Pfam" id="PF03807">
    <property type="entry name" value="F420_oxidored"/>
    <property type="match status" value="1"/>
</dbReference>
<reference evidence="8 9" key="1">
    <citation type="submission" date="2017-05" db="EMBL/GenBank/DDBJ databases">
        <title>Genome Analysis of Maritalea myrionectae HL2708#5.</title>
        <authorList>
            <consortium name="Cotde Inc.-PKNU"/>
            <person name="Jang D."/>
            <person name="Oh H.-M."/>
        </authorList>
    </citation>
    <scope>NUCLEOTIDE SEQUENCE [LARGE SCALE GENOMIC DNA]</scope>
    <source>
        <strain evidence="8 9">HL2708#5</strain>
    </source>
</reference>
<comment type="catalytic activity">
    <reaction evidence="4">
        <text>L-proline + NAD(+) = (S)-1-pyrroline-5-carboxylate + NADH + 2 H(+)</text>
        <dbReference type="Rhea" id="RHEA:14105"/>
        <dbReference type="ChEBI" id="CHEBI:15378"/>
        <dbReference type="ChEBI" id="CHEBI:17388"/>
        <dbReference type="ChEBI" id="CHEBI:57540"/>
        <dbReference type="ChEBI" id="CHEBI:57945"/>
        <dbReference type="ChEBI" id="CHEBI:60039"/>
        <dbReference type="EC" id="1.5.1.2"/>
    </reaction>
</comment>